<dbReference type="InterPro" id="IPR011009">
    <property type="entry name" value="Kinase-like_dom_sf"/>
</dbReference>
<evidence type="ECO:0000313" key="5">
    <source>
        <dbReference type="Proteomes" id="UP000016743"/>
    </source>
</evidence>
<keyword evidence="2" id="KW-0812">Transmembrane</keyword>
<dbReference type="KEGG" id="lxy:O159_27560"/>
<evidence type="ECO:0000256" key="1">
    <source>
        <dbReference type="SAM" id="MobiDB-lite"/>
    </source>
</evidence>
<dbReference type="Gene3D" id="1.10.510.10">
    <property type="entry name" value="Transferase(Phosphotransferase) domain 1"/>
    <property type="match status" value="1"/>
</dbReference>
<dbReference type="OrthoDB" id="9762169at2"/>
<keyword evidence="5" id="KW-1185">Reference proteome</keyword>
<keyword evidence="2" id="KW-1133">Transmembrane helix</keyword>
<keyword evidence="2" id="KW-0472">Membrane</keyword>
<evidence type="ECO:0000259" key="3">
    <source>
        <dbReference type="PROSITE" id="PS50011"/>
    </source>
</evidence>
<dbReference type="AlphaFoldDB" id="U3PCZ1"/>
<gene>
    <name evidence="4" type="ORF">O159_27560</name>
</gene>
<name>U3PCZ1_LEIXC</name>
<dbReference type="GO" id="GO:0005524">
    <property type="term" value="F:ATP binding"/>
    <property type="evidence" value="ECO:0007669"/>
    <property type="project" value="InterPro"/>
</dbReference>
<feature type="transmembrane region" description="Helical" evidence="2">
    <location>
        <begin position="205"/>
        <end position="230"/>
    </location>
</feature>
<dbReference type="InterPro" id="IPR000719">
    <property type="entry name" value="Prot_kinase_dom"/>
</dbReference>
<feature type="domain" description="Protein kinase" evidence="3">
    <location>
        <begin position="1"/>
        <end position="128"/>
    </location>
</feature>
<dbReference type="SUPFAM" id="SSF56112">
    <property type="entry name" value="Protein kinase-like (PK-like)"/>
    <property type="match status" value="1"/>
</dbReference>
<dbReference type="Proteomes" id="UP000016743">
    <property type="component" value="Chromosome"/>
</dbReference>
<protein>
    <recommendedName>
        <fullName evidence="3">Protein kinase domain-containing protein</fullName>
    </recommendedName>
</protein>
<evidence type="ECO:0000256" key="2">
    <source>
        <dbReference type="SAM" id="Phobius"/>
    </source>
</evidence>
<dbReference type="HOGENOM" id="CLU_862491_0_0_11"/>
<dbReference type="RefSeq" id="WP_021756116.1">
    <property type="nucleotide sequence ID" value="NC_022438.1"/>
</dbReference>
<organism evidence="4 5">
    <name type="scientific">Leifsonia xyli subsp. cynodontis DSM 46306</name>
    <dbReference type="NCBI Taxonomy" id="1389489"/>
    <lineage>
        <taxon>Bacteria</taxon>
        <taxon>Bacillati</taxon>
        <taxon>Actinomycetota</taxon>
        <taxon>Actinomycetes</taxon>
        <taxon>Micrococcales</taxon>
        <taxon>Microbacteriaceae</taxon>
        <taxon>Leifsonia</taxon>
    </lineage>
</organism>
<dbReference type="EMBL" id="CP006734">
    <property type="protein sequence ID" value="AGW42647.1"/>
    <property type="molecule type" value="Genomic_DNA"/>
</dbReference>
<evidence type="ECO:0000313" key="4">
    <source>
        <dbReference type="EMBL" id="AGW42647.1"/>
    </source>
</evidence>
<reference evidence="4 5" key="1">
    <citation type="journal article" date="2013" name="Genome Announc.">
        <title>Complete Genome Sequence of Leifsonia xyli subsp. cynodontis Strain DSM46306, a Gram-Positive Bacterial Pathogen of Grasses.</title>
        <authorList>
            <person name="Monteiro-Vitorello C.B."/>
            <person name="Zerillo M.M."/>
            <person name="Van Sluys M.A."/>
            <person name="Camargo L.E."/>
            <person name="Kitajima J.P."/>
        </authorList>
    </citation>
    <scope>NUCLEOTIDE SEQUENCE [LARGE SCALE GENOMIC DNA]</scope>
    <source>
        <strain evidence="4 5">DSM 46306</strain>
    </source>
</reference>
<proteinExistence type="predicted"/>
<accession>U3PCZ1</accession>
<dbReference type="eggNOG" id="COG0515">
    <property type="taxonomic scope" value="Bacteria"/>
</dbReference>
<dbReference type="GO" id="GO:0004672">
    <property type="term" value="F:protein kinase activity"/>
    <property type="evidence" value="ECO:0007669"/>
    <property type="project" value="InterPro"/>
</dbReference>
<dbReference type="PATRIC" id="fig|1389489.3.peg.2644"/>
<dbReference type="PROSITE" id="PS50011">
    <property type="entry name" value="PROTEIN_KINASE_DOM"/>
    <property type="match status" value="1"/>
</dbReference>
<dbReference type="Pfam" id="PF00069">
    <property type="entry name" value="Pkinase"/>
    <property type="match status" value="1"/>
</dbReference>
<feature type="region of interest" description="Disordered" evidence="1">
    <location>
        <begin position="170"/>
        <end position="199"/>
    </location>
</feature>
<sequence>MLADFGIPATVVRTEGQGAFGMSVPWSAPEVLAGETSGTVASEVWAFCATVYSLLAGRSPFELPGQANTRDDVQRRVLGRRPAPSIGREDVTPALEELLASGLSKDPAHRPETVLDVLRGIQLAEAELGMRPSVLDVPAARVLAAEDATGLRTRLGGSTVMFVATSGRTGRRIRPVPGESTATAGGIGQTPRAKTGAPGRARRRWLVPVVVAVSLVVVGVLVALGLSVVAPAGGGAIPQVGSIRADSGEGTVTFRWDDPGLVEGDSYLVRVTGPGGMAEGMPQNATSYTVSTVSGRVCVTVTVLRGVLGGQQSGSACSG</sequence>
<dbReference type="STRING" id="1389489.O159_27560"/>